<dbReference type="RefSeq" id="WP_262426763.1">
    <property type="nucleotide sequence ID" value="NZ_JACRTJ010000005.1"/>
</dbReference>
<feature type="compositionally biased region" description="Acidic residues" evidence="1">
    <location>
        <begin position="149"/>
        <end position="168"/>
    </location>
</feature>
<dbReference type="EMBL" id="JACRTJ010000005">
    <property type="protein sequence ID" value="MBC8597959.1"/>
    <property type="molecule type" value="Genomic_DNA"/>
</dbReference>
<reference evidence="2 3" key="1">
    <citation type="submission" date="2020-08" db="EMBL/GenBank/DDBJ databases">
        <title>Genome public.</title>
        <authorList>
            <person name="Liu C."/>
            <person name="Sun Q."/>
        </authorList>
    </citation>
    <scope>NUCLEOTIDE SEQUENCE [LARGE SCALE GENOMIC DNA]</scope>
    <source>
        <strain evidence="2 3">BX10</strain>
    </source>
</reference>
<dbReference type="Proteomes" id="UP000647491">
    <property type="component" value="Unassembled WGS sequence"/>
</dbReference>
<accession>A0ABR7NPG1</accession>
<evidence type="ECO:0000313" key="2">
    <source>
        <dbReference type="EMBL" id="MBC8597959.1"/>
    </source>
</evidence>
<sequence length="404" mass="46519">MDIQKDDRKACGKEQTGDRDWKVTFEGGFYGQRGRRGIEIPVGKTFSWGKEIWHVPAVYQCGKGLVADIFAEIDPERVKAFLERYRDLEEDRLTEEEQERIQQESPLETGFQPEIILNGRKLRGVEGNGLCWLPESCREMDAGALNDGPAEEYPELDNDGDPVEDPAAEEYPAADPYEEERRLLEHYGLDPAKAWSMNRWSFSWATKRPPKLRSLSLTMKRDRVCIPGIRFTVRGPGDQIPFIHPSTGERHVLTVLEYQEEEMDRKAFEAPEDMEQEERRRLLRRMGEWEYPTHLTAMTYAVSPEISRRELQIRDCGGDRPRRILPREPEDRFLPEAKNDVCVMAGASAIGIIGGADGPTAIFMAGKGEPRCTFSSLYFEPGKPVEWRMRFYEQRVEDLEVKLL</sequence>
<protein>
    <submittedName>
        <fullName evidence="2">Uncharacterized protein</fullName>
    </submittedName>
</protein>
<feature type="region of interest" description="Disordered" evidence="1">
    <location>
        <begin position="143"/>
        <end position="175"/>
    </location>
</feature>
<evidence type="ECO:0000256" key="1">
    <source>
        <dbReference type="SAM" id="MobiDB-lite"/>
    </source>
</evidence>
<keyword evidence="3" id="KW-1185">Reference proteome</keyword>
<gene>
    <name evidence="2" type="ORF">H8708_01745</name>
</gene>
<proteinExistence type="predicted"/>
<organism evidence="2 3">
    <name type="scientific">Enterocloster hominis</name>
    <name type="common">ex Liu et al. 2021</name>
    <dbReference type="NCBI Taxonomy" id="2763663"/>
    <lineage>
        <taxon>Bacteria</taxon>
        <taxon>Bacillati</taxon>
        <taxon>Bacillota</taxon>
        <taxon>Clostridia</taxon>
        <taxon>Lachnospirales</taxon>
        <taxon>Lachnospiraceae</taxon>
        <taxon>Enterocloster</taxon>
    </lineage>
</organism>
<evidence type="ECO:0000313" key="3">
    <source>
        <dbReference type="Proteomes" id="UP000647491"/>
    </source>
</evidence>
<name>A0ABR7NPG1_9FIRM</name>
<comment type="caution">
    <text evidence="2">The sequence shown here is derived from an EMBL/GenBank/DDBJ whole genome shotgun (WGS) entry which is preliminary data.</text>
</comment>